<feature type="transmembrane region" description="Helical" evidence="1">
    <location>
        <begin position="198"/>
        <end position="219"/>
    </location>
</feature>
<evidence type="ECO:0000313" key="2">
    <source>
        <dbReference type="EMBL" id="MBI1756123.1"/>
    </source>
</evidence>
<feature type="transmembrane region" description="Helical" evidence="1">
    <location>
        <begin position="324"/>
        <end position="342"/>
    </location>
</feature>
<feature type="transmembrane region" description="Helical" evidence="1">
    <location>
        <begin position="254"/>
        <end position="274"/>
    </location>
</feature>
<accession>A0A931LU10</accession>
<name>A0A931LU10_FIMGI</name>
<feature type="transmembrane region" description="Helical" evidence="1">
    <location>
        <begin position="362"/>
        <end position="382"/>
    </location>
</feature>
<dbReference type="AlphaFoldDB" id="A0A931LU10"/>
<keyword evidence="1" id="KW-1133">Transmembrane helix</keyword>
<organism evidence="2 3">
    <name type="scientific">Fimbriimonas ginsengisoli</name>
    <dbReference type="NCBI Taxonomy" id="1005039"/>
    <lineage>
        <taxon>Bacteria</taxon>
        <taxon>Bacillati</taxon>
        <taxon>Armatimonadota</taxon>
        <taxon>Fimbriimonadia</taxon>
        <taxon>Fimbriimonadales</taxon>
        <taxon>Fimbriimonadaceae</taxon>
        <taxon>Fimbriimonas</taxon>
    </lineage>
</organism>
<feature type="transmembrane region" description="Helical" evidence="1">
    <location>
        <begin position="422"/>
        <end position="444"/>
    </location>
</feature>
<dbReference type="Proteomes" id="UP000727962">
    <property type="component" value="Unassembled WGS sequence"/>
</dbReference>
<sequence length="453" mass="48448">MSTASAALPNAATDSEPGLSQARIFSFFWPLALSWIFMAADAVVCAAAIARRSAPETNLAATQVMMGIAFWVESPIIDLLSTSTTLALSRGNYLRLRRFVLMLMFWVTFAHAVMTMTPLYGFVTDTLLRAAKPVADAARPALFIMLPWSAAIGWRRFLQGILIRNGLTRLVGLGTGVRVTALALTALLLFKFTDLPGATLAGIALIASVVAESAFIHIVSRPTVREQFGPEVEALEVAAGAPPLTLRRLCGFHFPLSLSTMVMLCQIPLVVAALDRLSSPILALAAWQVGASSVWILRSFCFALPEAVIALFRGDAMARPLRRFCITVGFVGSGIVFALALTGLDRLYFARVLGTTEPVVKLAHIVFLFGGALPFLTAWQAYLRGMLTAHHFTVSRLTAVIVSTAVIVAALTLGVLMKGEGVVVGSIAVILATVVELIVLVTAWRHGRAGAMA</sequence>
<evidence type="ECO:0000313" key="3">
    <source>
        <dbReference type="Proteomes" id="UP000727962"/>
    </source>
</evidence>
<keyword evidence="1" id="KW-0812">Transmembrane</keyword>
<protein>
    <submittedName>
        <fullName evidence="2">Uncharacterized protein</fullName>
    </submittedName>
</protein>
<feature type="transmembrane region" description="Helical" evidence="1">
    <location>
        <begin position="294"/>
        <end position="312"/>
    </location>
</feature>
<evidence type="ECO:0000256" key="1">
    <source>
        <dbReference type="SAM" id="Phobius"/>
    </source>
</evidence>
<feature type="transmembrane region" description="Helical" evidence="1">
    <location>
        <begin position="394"/>
        <end position="416"/>
    </location>
</feature>
<proteinExistence type="predicted"/>
<gene>
    <name evidence="2" type="ORF">HYR64_03345</name>
</gene>
<keyword evidence="1" id="KW-0472">Membrane</keyword>
<dbReference type="EMBL" id="JACOSL010000022">
    <property type="protein sequence ID" value="MBI1756123.1"/>
    <property type="molecule type" value="Genomic_DNA"/>
</dbReference>
<feature type="transmembrane region" description="Helical" evidence="1">
    <location>
        <begin position="140"/>
        <end position="158"/>
    </location>
</feature>
<feature type="transmembrane region" description="Helical" evidence="1">
    <location>
        <begin position="99"/>
        <end position="120"/>
    </location>
</feature>
<reference evidence="2" key="1">
    <citation type="submission" date="2020-07" db="EMBL/GenBank/DDBJ databases">
        <title>Huge and variable diversity of episymbiotic CPR bacteria and DPANN archaea in groundwater ecosystems.</title>
        <authorList>
            <person name="He C.Y."/>
            <person name="Keren R."/>
            <person name="Whittaker M."/>
            <person name="Farag I.F."/>
            <person name="Doudna J."/>
            <person name="Cate J.H.D."/>
            <person name="Banfield J.F."/>
        </authorList>
    </citation>
    <scope>NUCLEOTIDE SEQUENCE</scope>
    <source>
        <strain evidence="2">NC_groundwater_17_Pr7_B-0.1um_64_12</strain>
    </source>
</reference>
<comment type="caution">
    <text evidence="2">The sequence shown here is derived from an EMBL/GenBank/DDBJ whole genome shotgun (WGS) entry which is preliminary data.</text>
</comment>
<feature type="transmembrane region" description="Helical" evidence="1">
    <location>
        <begin position="27"/>
        <end position="50"/>
    </location>
</feature>
<feature type="transmembrane region" description="Helical" evidence="1">
    <location>
        <begin position="170"/>
        <end position="192"/>
    </location>
</feature>